<dbReference type="PROSITE" id="PS51843">
    <property type="entry name" value="NR_LBD"/>
    <property type="match status" value="1"/>
</dbReference>
<dbReference type="GO" id="GO:0004879">
    <property type="term" value="F:nuclear receptor activity"/>
    <property type="evidence" value="ECO:0007669"/>
    <property type="project" value="InterPro"/>
</dbReference>
<dbReference type="GO" id="GO:0008270">
    <property type="term" value="F:zinc ion binding"/>
    <property type="evidence" value="ECO:0007669"/>
    <property type="project" value="UniProtKB-KW"/>
</dbReference>
<keyword evidence="5 10" id="KW-0805">Transcription regulation</keyword>
<dbReference type="AlphaFoldDB" id="A0AAD9ULP9"/>
<dbReference type="InterPro" id="IPR001628">
    <property type="entry name" value="Znf_hrmn_rcpt"/>
</dbReference>
<comment type="similarity">
    <text evidence="1">Belongs to the nuclear hormone receptor family. NR1 subfamily.</text>
</comment>
<dbReference type="SUPFAM" id="SSF48508">
    <property type="entry name" value="Nuclear receptor ligand-binding domain"/>
    <property type="match status" value="1"/>
</dbReference>
<evidence type="ECO:0000256" key="8">
    <source>
        <dbReference type="ARBA" id="ARBA00023170"/>
    </source>
</evidence>
<keyword evidence="6 10" id="KW-0238">DNA-binding</keyword>
<evidence type="ECO:0000256" key="1">
    <source>
        <dbReference type="ARBA" id="ARBA00008092"/>
    </source>
</evidence>
<dbReference type="GO" id="GO:0005634">
    <property type="term" value="C:nucleus"/>
    <property type="evidence" value="ECO:0007669"/>
    <property type="project" value="UniProtKB-SubCell"/>
</dbReference>
<keyword evidence="15" id="KW-1185">Reference proteome</keyword>
<sequence length="417" mass="47275">MSLSPVTPEDMDNMCQLSPDIMTCHQVDSTEASVGSTTSDKKCKGNKPMKDKVCLVCGDKALGYNFNAVSCESCKAFFRRNAFKEIRGRCEGKCEVTVESRSYCKHCRLQKCFVVGMKRELILNEQQKQQRRVKIHENRMRRQGVPVLTSADEGLSPDSKSSDDNCSLKAETDPHVLATGIDTEALEGLEETQKEKIIEVMKAFQLSFDAPMPYQPMTTPSSADFLNMADSSVRRLVKMAKHLSIFRKLDQEDQICLLKGAVVEVLILRSAKMFDTTRQGWSVMKGGKQHSVSAASLKFGDDESMSFFGQYQRFATTLLSATQRDNIVLMLMIVMVVLSPDRTNLQTKEIVTQAQEMYADLLMEYINVRYPKERMFAKVLQKIADIRDLNETHTRMLMHMKVEELEPLVVEIFDMSS</sequence>
<organism evidence="14 15">
    <name type="scientific">Ridgeia piscesae</name>
    <name type="common">Tubeworm</name>
    <dbReference type="NCBI Taxonomy" id="27915"/>
    <lineage>
        <taxon>Eukaryota</taxon>
        <taxon>Metazoa</taxon>
        <taxon>Spiralia</taxon>
        <taxon>Lophotrochozoa</taxon>
        <taxon>Annelida</taxon>
        <taxon>Polychaeta</taxon>
        <taxon>Sedentaria</taxon>
        <taxon>Canalipalpata</taxon>
        <taxon>Sabellida</taxon>
        <taxon>Siboglinidae</taxon>
        <taxon>Ridgeia</taxon>
    </lineage>
</organism>
<evidence type="ECO:0000313" key="15">
    <source>
        <dbReference type="Proteomes" id="UP001209878"/>
    </source>
</evidence>
<dbReference type="InterPro" id="IPR013088">
    <property type="entry name" value="Znf_NHR/GATA"/>
</dbReference>
<dbReference type="Gene3D" id="1.10.565.10">
    <property type="entry name" value="Retinoid X Receptor"/>
    <property type="match status" value="1"/>
</dbReference>
<gene>
    <name evidence="14" type="ORF">NP493_6g02034</name>
</gene>
<dbReference type="InterPro" id="IPR035500">
    <property type="entry name" value="NHR-like_dom_sf"/>
</dbReference>
<keyword evidence="8 10" id="KW-0675">Receptor</keyword>
<evidence type="ECO:0000256" key="6">
    <source>
        <dbReference type="ARBA" id="ARBA00023125"/>
    </source>
</evidence>
<comment type="caution">
    <text evidence="14">The sequence shown here is derived from an EMBL/GenBank/DDBJ whole genome shotgun (WGS) entry which is preliminary data.</text>
</comment>
<feature type="domain" description="NR LBD" evidence="13">
    <location>
        <begin position="192"/>
        <end position="417"/>
    </location>
</feature>
<keyword evidence="9 10" id="KW-0539">Nucleus</keyword>
<evidence type="ECO:0000259" key="12">
    <source>
        <dbReference type="PROSITE" id="PS51030"/>
    </source>
</evidence>
<dbReference type="PROSITE" id="PS00031">
    <property type="entry name" value="NUCLEAR_REC_DBD_1"/>
    <property type="match status" value="1"/>
</dbReference>
<keyword evidence="4 10" id="KW-0862">Zinc</keyword>
<keyword evidence="7 10" id="KW-0804">Transcription</keyword>
<dbReference type="PRINTS" id="PR00398">
    <property type="entry name" value="STRDHORMONER"/>
</dbReference>
<feature type="region of interest" description="Disordered" evidence="11">
    <location>
        <begin position="147"/>
        <end position="167"/>
    </location>
</feature>
<dbReference type="InterPro" id="IPR001728">
    <property type="entry name" value="ThyrH_rcpt"/>
</dbReference>
<keyword evidence="2 10" id="KW-0479">Metal-binding</keyword>
<dbReference type="Gene3D" id="3.30.50.10">
    <property type="entry name" value="Erythroid Transcription Factor GATA-1, subunit A"/>
    <property type="match status" value="1"/>
</dbReference>
<proteinExistence type="inferred from homology"/>
<evidence type="ECO:0000256" key="10">
    <source>
        <dbReference type="RuleBase" id="RU004334"/>
    </source>
</evidence>
<name>A0AAD9ULP9_RIDPI</name>
<evidence type="ECO:0000256" key="7">
    <source>
        <dbReference type="ARBA" id="ARBA00023163"/>
    </source>
</evidence>
<dbReference type="GO" id="GO:0030154">
    <property type="term" value="P:cell differentiation"/>
    <property type="evidence" value="ECO:0007669"/>
    <property type="project" value="TreeGrafter"/>
</dbReference>
<protein>
    <submittedName>
        <fullName evidence="14">Uncharacterized protein</fullName>
    </submittedName>
</protein>
<comment type="subcellular location">
    <subcellularLocation>
        <location evidence="10">Nucleus</location>
    </subcellularLocation>
</comment>
<evidence type="ECO:0000256" key="4">
    <source>
        <dbReference type="ARBA" id="ARBA00022833"/>
    </source>
</evidence>
<dbReference type="SMART" id="SM00430">
    <property type="entry name" value="HOLI"/>
    <property type="match status" value="1"/>
</dbReference>
<reference evidence="14" key="1">
    <citation type="journal article" date="2023" name="Mol. Biol. Evol.">
        <title>Third-Generation Sequencing Reveals the Adaptive Role of the Epigenome in Three Deep-Sea Polychaetes.</title>
        <authorList>
            <person name="Perez M."/>
            <person name="Aroh O."/>
            <person name="Sun Y."/>
            <person name="Lan Y."/>
            <person name="Juniper S.K."/>
            <person name="Young C.R."/>
            <person name="Angers B."/>
            <person name="Qian P.Y."/>
        </authorList>
    </citation>
    <scope>NUCLEOTIDE SEQUENCE</scope>
    <source>
        <strain evidence="14">R07B-5</strain>
    </source>
</reference>
<evidence type="ECO:0000256" key="9">
    <source>
        <dbReference type="ARBA" id="ARBA00023242"/>
    </source>
</evidence>
<keyword evidence="3 10" id="KW-0863">Zinc-finger</keyword>
<dbReference type="PANTHER" id="PTHR24082">
    <property type="entry name" value="NUCLEAR HORMONE RECEPTOR"/>
    <property type="match status" value="1"/>
</dbReference>
<dbReference type="InterPro" id="IPR001723">
    <property type="entry name" value="Nuclear_hrmn_rcpt"/>
</dbReference>
<evidence type="ECO:0000256" key="3">
    <source>
        <dbReference type="ARBA" id="ARBA00022771"/>
    </source>
</evidence>
<dbReference type="PROSITE" id="PS51030">
    <property type="entry name" value="NUCLEAR_REC_DBD_2"/>
    <property type="match status" value="1"/>
</dbReference>
<dbReference type="InterPro" id="IPR000536">
    <property type="entry name" value="Nucl_hrmn_rcpt_lig-bd"/>
</dbReference>
<dbReference type="GO" id="GO:0000122">
    <property type="term" value="P:negative regulation of transcription by RNA polymerase II"/>
    <property type="evidence" value="ECO:0007669"/>
    <property type="project" value="TreeGrafter"/>
</dbReference>
<dbReference type="Pfam" id="PF00105">
    <property type="entry name" value="zf-C4"/>
    <property type="match status" value="1"/>
</dbReference>
<dbReference type="EMBL" id="JAODUO010000005">
    <property type="protein sequence ID" value="KAK2193885.1"/>
    <property type="molecule type" value="Genomic_DNA"/>
</dbReference>
<dbReference type="InterPro" id="IPR050234">
    <property type="entry name" value="Nuclear_hormone_rcpt_NR1"/>
</dbReference>
<dbReference type="SUPFAM" id="SSF57716">
    <property type="entry name" value="Glucocorticoid receptor-like (DNA-binding domain)"/>
    <property type="match status" value="1"/>
</dbReference>
<dbReference type="SMART" id="SM00399">
    <property type="entry name" value="ZnF_C4"/>
    <property type="match status" value="1"/>
</dbReference>
<evidence type="ECO:0000256" key="2">
    <source>
        <dbReference type="ARBA" id="ARBA00022723"/>
    </source>
</evidence>
<dbReference type="PRINTS" id="PR00047">
    <property type="entry name" value="STROIDFINGER"/>
</dbReference>
<dbReference type="Pfam" id="PF00104">
    <property type="entry name" value="Hormone_recep"/>
    <property type="match status" value="1"/>
</dbReference>
<dbReference type="Proteomes" id="UP001209878">
    <property type="component" value="Unassembled WGS sequence"/>
</dbReference>
<dbReference type="GO" id="GO:0000978">
    <property type="term" value="F:RNA polymerase II cis-regulatory region sequence-specific DNA binding"/>
    <property type="evidence" value="ECO:0007669"/>
    <property type="project" value="TreeGrafter"/>
</dbReference>
<evidence type="ECO:0000313" key="14">
    <source>
        <dbReference type="EMBL" id="KAK2193885.1"/>
    </source>
</evidence>
<evidence type="ECO:0000256" key="5">
    <source>
        <dbReference type="ARBA" id="ARBA00023015"/>
    </source>
</evidence>
<feature type="domain" description="Nuclear receptor" evidence="12">
    <location>
        <begin position="51"/>
        <end position="124"/>
    </location>
</feature>
<evidence type="ECO:0000259" key="13">
    <source>
        <dbReference type="PROSITE" id="PS51843"/>
    </source>
</evidence>
<evidence type="ECO:0000256" key="11">
    <source>
        <dbReference type="SAM" id="MobiDB-lite"/>
    </source>
</evidence>
<dbReference type="PANTHER" id="PTHR24082:SF283">
    <property type="entry name" value="NUCLEAR HORMONE RECEPTOR HR96"/>
    <property type="match status" value="1"/>
</dbReference>
<dbReference type="GO" id="GO:0045944">
    <property type="term" value="P:positive regulation of transcription by RNA polymerase II"/>
    <property type="evidence" value="ECO:0007669"/>
    <property type="project" value="TreeGrafter"/>
</dbReference>
<accession>A0AAD9ULP9</accession>
<dbReference type="PRINTS" id="PR00546">
    <property type="entry name" value="THYROIDHORMR"/>
</dbReference>